<gene>
    <name evidence="3" type="ORF">SAMN05216198_0987</name>
</gene>
<dbReference type="RefSeq" id="WP_090272297.1">
    <property type="nucleotide sequence ID" value="NZ_LT629748.1"/>
</dbReference>
<feature type="transmembrane region" description="Helical" evidence="2">
    <location>
        <begin position="30"/>
        <end position="53"/>
    </location>
</feature>
<dbReference type="EMBL" id="LT629748">
    <property type="protein sequence ID" value="SDS01386.1"/>
    <property type="molecule type" value="Genomic_DNA"/>
</dbReference>
<feature type="transmembrane region" description="Helical" evidence="2">
    <location>
        <begin position="166"/>
        <end position="187"/>
    </location>
</feature>
<feature type="transmembrane region" description="Helical" evidence="2">
    <location>
        <begin position="376"/>
        <end position="396"/>
    </location>
</feature>
<dbReference type="STRING" id="797277.SAMN05216198_0987"/>
<feature type="transmembrane region" description="Helical" evidence="2">
    <location>
        <begin position="142"/>
        <end position="160"/>
    </location>
</feature>
<protein>
    <recommendedName>
        <fullName evidence="5">Permease family protein</fullName>
    </recommendedName>
</protein>
<sequence length="469" mass="51146">MSRPELPGWRWGPFTFRLPFYHTRLYWPELFQGLFIAAATGLSLVPLMIMFFGLTFEEAVAASMIHSILISTALIVFGEPYAPGWLTPALPLALAFAIGAGGDPVLRLQAMMALSLDFALLLLLLGITGLGKKFVIWLPDTLKAGIILGAALAALKRVFIDDAERFLLQQPIATTLACAVCLIFAFSLPMQRLKEKYRWVARIAALGLLPGFLIAAIVGPMVGEVSYDIQWGFMVPPVADMWAKMSPFAIGFPSLNLMIQALPLAIITYVILFGDLVTGNEVIREGLKERNDEHIDINPTRSHFALAIRNALMGISAPFFPTQGPMWTGVHVIIIQRWKQGKQTMDSLHSGLISYYGMGIPILFFTLPLVTGLQPLLGIALSLTLVLTGFACAYIAMAIPKSNASRGAVLMIGAGLAFFEPWVGLLFGVLTTLLLVGWDRSAEPILEEHDDRVPEPASTPVVAKLEAES</sequence>
<organism evidence="3 4">
    <name type="scientific">Halopseudomonas litoralis</name>
    <dbReference type="NCBI Taxonomy" id="797277"/>
    <lineage>
        <taxon>Bacteria</taxon>
        <taxon>Pseudomonadati</taxon>
        <taxon>Pseudomonadota</taxon>
        <taxon>Gammaproteobacteria</taxon>
        <taxon>Pseudomonadales</taxon>
        <taxon>Pseudomonadaceae</taxon>
        <taxon>Halopseudomonas</taxon>
    </lineage>
</organism>
<dbReference type="OrthoDB" id="354989at2"/>
<evidence type="ECO:0000256" key="2">
    <source>
        <dbReference type="SAM" id="Phobius"/>
    </source>
</evidence>
<evidence type="ECO:0000313" key="3">
    <source>
        <dbReference type="EMBL" id="SDS01386.1"/>
    </source>
</evidence>
<accession>A0A1H1NQU9</accession>
<keyword evidence="4" id="KW-1185">Reference proteome</keyword>
<proteinExistence type="predicted"/>
<feature type="transmembrane region" description="Helical" evidence="2">
    <location>
        <begin position="352"/>
        <end position="370"/>
    </location>
</feature>
<keyword evidence="2" id="KW-0812">Transmembrane</keyword>
<feature type="region of interest" description="Disordered" evidence="1">
    <location>
        <begin position="450"/>
        <end position="469"/>
    </location>
</feature>
<evidence type="ECO:0000256" key="1">
    <source>
        <dbReference type="SAM" id="MobiDB-lite"/>
    </source>
</evidence>
<dbReference type="Proteomes" id="UP000243426">
    <property type="component" value="Chromosome I"/>
</dbReference>
<feature type="transmembrane region" description="Helical" evidence="2">
    <location>
        <begin position="108"/>
        <end position="130"/>
    </location>
</feature>
<name>A0A1H1NQU9_9GAMM</name>
<evidence type="ECO:0000313" key="4">
    <source>
        <dbReference type="Proteomes" id="UP000243426"/>
    </source>
</evidence>
<evidence type="ECO:0008006" key="5">
    <source>
        <dbReference type="Google" id="ProtNLM"/>
    </source>
</evidence>
<feature type="transmembrane region" description="Helical" evidence="2">
    <location>
        <begin position="257"/>
        <end position="278"/>
    </location>
</feature>
<feature type="transmembrane region" description="Helical" evidence="2">
    <location>
        <begin position="199"/>
        <end position="222"/>
    </location>
</feature>
<feature type="transmembrane region" description="Helical" evidence="2">
    <location>
        <begin position="59"/>
        <end position="77"/>
    </location>
</feature>
<keyword evidence="2" id="KW-0472">Membrane</keyword>
<reference evidence="4" key="1">
    <citation type="submission" date="2016-10" db="EMBL/GenBank/DDBJ databases">
        <authorList>
            <person name="Varghese N."/>
            <person name="Submissions S."/>
        </authorList>
    </citation>
    <scope>NUCLEOTIDE SEQUENCE [LARGE SCALE GENOMIC DNA]</scope>
    <source>
        <strain evidence="4">2SM5</strain>
    </source>
</reference>
<keyword evidence="2" id="KW-1133">Transmembrane helix</keyword>
<feature type="transmembrane region" description="Helical" evidence="2">
    <location>
        <begin position="408"/>
        <end position="436"/>
    </location>
</feature>
<dbReference type="AlphaFoldDB" id="A0A1H1NQU9"/>